<feature type="compositionally biased region" description="Basic and acidic residues" evidence="1">
    <location>
        <begin position="156"/>
        <end position="169"/>
    </location>
</feature>
<protein>
    <submittedName>
        <fullName evidence="2">Uncharacterized protein</fullName>
    </submittedName>
</protein>
<feature type="region of interest" description="Disordered" evidence="1">
    <location>
        <begin position="156"/>
        <end position="175"/>
    </location>
</feature>
<dbReference type="AlphaFoldDB" id="A0AA39QH99"/>
<comment type="caution">
    <text evidence="2">The sequence shown here is derived from an EMBL/GenBank/DDBJ whole genome shotgun (WGS) entry which is preliminary data.</text>
</comment>
<reference evidence="2" key="1">
    <citation type="submission" date="2023-06" db="EMBL/GenBank/DDBJ databases">
        <authorList>
            <consortium name="Lawrence Berkeley National Laboratory"/>
            <person name="Ahrendt S."/>
            <person name="Sahu N."/>
            <person name="Indic B."/>
            <person name="Wong-Bajracharya J."/>
            <person name="Merenyi Z."/>
            <person name="Ke H.-M."/>
            <person name="Monk M."/>
            <person name="Kocsube S."/>
            <person name="Drula E."/>
            <person name="Lipzen A."/>
            <person name="Balint B."/>
            <person name="Henrissat B."/>
            <person name="Andreopoulos B."/>
            <person name="Martin F.M."/>
            <person name="Harder C.B."/>
            <person name="Rigling D."/>
            <person name="Ford K.L."/>
            <person name="Foster G.D."/>
            <person name="Pangilinan J."/>
            <person name="Papanicolaou A."/>
            <person name="Barry K."/>
            <person name="LaButti K."/>
            <person name="Viragh M."/>
            <person name="Koriabine M."/>
            <person name="Yan M."/>
            <person name="Riley R."/>
            <person name="Champramary S."/>
            <person name="Plett K.L."/>
            <person name="Tsai I.J."/>
            <person name="Slot J."/>
            <person name="Sipos G."/>
            <person name="Plett J."/>
            <person name="Nagy L.G."/>
            <person name="Grigoriev I.V."/>
        </authorList>
    </citation>
    <scope>NUCLEOTIDE SEQUENCE</scope>
    <source>
        <strain evidence="2">HWK02</strain>
    </source>
</reference>
<sequence length="244" mass="26900">MGAPAQTNTKRPHPVSSCEEAVNVLREVLRKLLLYETFWDNTVTWVEVEIDRKSKTYRISGTGVFFTANGPLHYSKTCGFVLYVKVTIEIYLFETGRDTQAVNLKVPGRRQTQRCRSPPFTRNRKRVAASLGSIKNPQSAGIEANYLPHDKRAAAEVKPTKTKNGDHKAQNGNSANRAVAARPILAIVIAIVIATETKAARFQGVAARRLATITRALTAGNHAQWEMAGFGLLRDVVVGVSMRV</sequence>
<accession>A0AA39QH99</accession>
<evidence type="ECO:0000313" key="2">
    <source>
        <dbReference type="EMBL" id="KAK0501831.1"/>
    </source>
</evidence>
<gene>
    <name evidence="2" type="ORF">EDD18DRAFT_1328698</name>
</gene>
<keyword evidence="3" id="KW-1185">Reference proteome</keyword>
<organism evidence="2 3">
    <name type="scientific">Armillaria luteobubalina</name>
    <dbReference type="NCBI Taxonomy" id="153913"/>
    <lineage>
        <taxon>Eukaryota</taxon>
        <taxon>Fungi</taxon>
        <taxon>Dikarya</taxon>
        <taxon>Basidiomycota</taxon>
        <taxon>Agaricomycotina</taxon>
        <taxon>Agaricomycetes</taxon>
        <taxon>Agaricomycetidae</taxon>
        <taxon>Agaricales</taxon>
        <taxon>Marasmiineae</taxon>
        <taxon>Physalacriaceae</taxon>
        <taxon>Armillaria</taxon>
    </lineage>
</organism>
<proteinExistence type="predicted"/>
<name>A0AA39QH99_9AGAR</name>
<evidence type="ECO:0000313" key="3">
    <source>
        <dbReference type="Proteomes" id="UP001175228"/>
    </source>
</evidence>
<dbReference type="EMBL" id="JAUEPU010000006">
    <property type="protein sequence ID" value="KAK0501831.1"/>
    <property type="molecule type" value="Genomic_DNA"/>
</dbReference>
<evidence type="ECO:0000256" key="1">
    <source>
        <dbReference type="SAM" id="MobiDB-lite"/>
    </source>
</evidence>
<dbReference type="Proteomes" id="UP001175228">
    <property type="component" value="Unassembled WGS sequence"/>
</dbReference>